<organism evidence="7">
    <name type="scientific">uncultured bacterium Rlip1</name>
    <dbReference type="NCBI Taxonomy" id="581114"/>
    <lineage>
        <taxon>Bacteria</taxon>
        <taxon>environmental samples</taxon>
    </lineage>
</organism>
<keyword evidence="1" id="KW-1003">Cell membrane</keyword>
<dbReference type="SUPFAM" id="SSF53300">
    <property type="entry name" value="vWA-like"/>
    <property type="match status" value="1"/>
</dbReference>
<dbReference type="InterPro" id="IPR033881">
    <property type="entry name" value="vWA_BatA_type"/>
</dbReference>
<evidence type="ECO:0000313" key="7">
    <source>
        <dbReference type="EMBL" id="ACM91085.1"/>
    </source>
</evidence>
<dbReference type="Pfam" id="PF00092">
    <property type="entry name" value="VWA"/>
    <property type="match status" value="1"/>
</dbReference>
<accession>C0K055</accession>
<dbReference type="CDD" id="cd01467">
    <property type="entry name" value="vWA_BatA_type"/>
    <property type="match status" value="1"/>
</dbReference>
<dbReference type="AlphaFoldDB" id="C0K055"/>
<protein>
    <submittedName>
        <fullName evidence="7">Aerotolerance protein BatA</fullName>
    </submittedName>
</protein>
<dbReference type="InterPro" id="IPR050768">
    <property type="entry name" value="UPF0353/GerABKA_families"/>
</dbReference>
<dbReference type="NCBIfam" id="TIGR02226">
    <property type="entry name" value="two_anch"/>
    <property type="match status" value="1"/>
</dbReference>
<evidence type="ECO:0000256" key="1">
    <source>
        <dbReference type="ARBA" id="ARBA00022475"/>
    </source>
</evidence>
<evidence type="ECO:0000256" key="4">
    <source>
        <dbReference type="ARBA" id="ARBA00023136"/>
    </source>
</evidence>
<dbReference type="InterPro" id="IPR036465">
    <property type="entry name" value="vWFA_dom_sf"/>
</dbReference>
<keyword evidence="4 5" id="KW-0472">Membrane</keyword>
<proteinExistence type="predicted"/>
<feature type="transmembrane region" description="Helical" evidence="5">
    <location>
        <begin position="305"/>
        <end position="322"/>
    </location>
</feature>
<dbReference type="InterPro" id="IPR011933">
    <property type="entry name" value="Double_TM_dom"/>
</dbReference>
<keyword evidence="3 5" id="KW-1133">Transmembrane helix</keyword>
<evidence type="ECO:0000256" key="2">
    <source>
        <dbReference type="ARBA" id="ARBA00022692"/>
    </source>
</evidence>
<dbReference type="SMART" id="SM00327">
    <property type="entry name" value="VWA"/>
    <property type="match status" value="1"/>
</dbReference>
<dbReference type="PANTHER" id="PTHR22550">
    <property type="entry name" value="SPORE GERMINATION PROTEIN"/>
    <property type="match status" value="1"/>
</dbReference>
<dbReference type="Pfam" id="PF07584">
    <property type="entry name" value="BatA"/>
    <property type="match status" value="1"/>
</dbReference>
<dbReference type="InterPro" id="IPR024163">
    <property type="entry name" value="Aerotolerance_reg_N"/>
</dbReference>
<dbReference type="InterPro" id="IPR002035">
    <property type="entry name" value="VWF_A"/>
</dbReference>
<dbReference type="PROSITE" id="PS50234">
    <property type="entry name" value="VWFA"/>
    <property type="match status" value="1"/>
</dbReference>
<feature type="domain" description="VWFA" evidence="6">
    <location>
        <begin position="93"/>
        <end position="285"/>
    </location>
</feature>
<feature type="transmembrane region" description="Helical" evidence="5">
    <location>
        <begin position="55"/>
        <end position="76"/>
    </location>
</feature>
<reference evidence="7" key="1">
    <citation type="journal article" date="2009" name="Biochem. Biophys. Res. Commun.">
        <title>Isolation and biochemical characterization of two lipases from a metagenomic library of China Holstein cow rumen.</title>
        <authorList>
            <person name="Liu K."/>
            <person name="Wang J."/>
            <person name="Bu D."/>
            <person name="Zhao S."/>
            <person name="McSweeney C."/>
            <person name="Yu P."/>
            <person name="Li D."/>
        </authorList>
    </citation>
    <scope>NUCLEOTIDE SEQUENCE</scope>
</reference>
<keyword evidence="2 5" id="KW-0812">Transmembrane</keyword>
<name>C0K055_9BACT</name>
<dbReference type="EMBL" id="FJ529693">
    <property type="protein sequence ID" value="ACM91085.1"/>
    <property type="molecule type" value="Genomic_DNA"/>
</dbReference>
<dbReference type="Gene3D" id="3.40.50.410">
    <property type="entry name" value="von Willebrand factor, type A domain"/>
    <property type="match status" value="1"/>
</dbReference>
<dbReference type="PANTHER" id="PTHR22550:SF5">
    <property type="entry name" value="LEUCINE ZIPPER PROTEIN 4"/>
    <property type="match status" value="1"/>
</dbReference>
<evidence type="ECO:0000256" key="3">
    <source>
        <dbReference type="ARBA" id="ARBA00022989"/>
    </source>
</evidence>
<evidence type="ECO:0000256" key="5">
    <source>
        <dbReference type="SAM" id="Phobius"/>
    </source>
</evidence>
<evidence type="ECO:0000259" key="6">
    <source>
        <dbReference type="PROSITE" id="PS50234"/>
    </source>
</evidence>
<sequence>MFENIEFANPKLLWLLLMVPALIVWYILRHKKQEASLSFSDLKGFVKLPKTWKAYLRHLLFALKMAALALLIVALARPQSSSTNSTSNIEGIDIVMAMDVSGSMLARDLKPDRLTAAKNVASDFVKGRPGDRMGLVIFSGETFTQVPLTTDHGVMLNMLAEMKNGLIDDGTAIGDGLATAISRLKDSEAISKVVILLTDGMNNAGSVDPYTAAEIAKLYGIRVYTIGVGSYGTAPYPVQTPFGTQIQQMKVEIDEKLLASVASMTGGKYFRATSNQKLDEIYEEIDKLERSKIEVTEFRRLHEEFYPLVAWALALLLLEFLLRKTIFRTLTD</sequence>
<feature type="transmembrane region" description="Helical" evidence="5">
    <location>
        <begin position="12"/>
        <end position="28"/>
    </location>
</feature>